<comment type="caution">
    <text evidence="1">The sequence shown here is derived from an EMBL/GenBank/DDBJ whole genome shotgun (WGS) entry which is preliminary data.</text>
</comment>
<dbReference type="AlphaFoldDB" id="A0A0F9EBW9"/>
<evidence type="ECO:0000313" key="1">
    <source>
        <dbReference type="EMBL" id="KKL27336.1"/>
    </source>
</evidence>
<dbReference type="EMBL" id="LAZR01035499">
    <property type="protein sequence ID" value="KKL27336.1"/>
    <property type="molecule type" value="Genomic_DNA"/>
</dbReference>
<proteinExistence type="predicted"/>
<gene>
    <name evidence="1" type="ORF">LCGC14_2386150</name>
</gene>
<name>A0A0F9EBW9_9ZZZZ</name>
<accession>A0A0F9EBW9</accession>
<reference evidence="1" key="1">
    <citation type="journal article" date="2015" name="Nature">
        <title>Complex archaea that bridge the gap between prokaryotes and eukaryotes.</title>
        <authorList>
            <person name="Spang A."/>
            <person name="Saw J.H."/>
            <person name="Jorgensen S.L."/>
            <person name="Zaremba-Niedzwiedzka K."/>
            <person name="Martijn J."/>
            <person name="Lind A.E."/>
            <person name="van Eijk R."/>
            <person name="Schleper C."/>
            <person name="Guy L."/>
            <person name="Ettema T.J."/>
        </authorList>
    </citation>
    <scope>NUCLEOTIDE SEQUENCE</scope>
</reference>
<organism evidence="1">
    <name type="scientific">marine sediment metagenome</name>
    <dbReference type="NCBI Taxonomy" id="412755"/>
    <lineage>
        <taxon>unclassified sequences</taxon>
        <taxon>metagenomes</taxon>
        <taxon>ecological metagenomes</taxon>
    </lineage>
</organism>
<protein>
    <submittedName>
        <fullName evidence="1">Uncharacterized protein</fullName>
    </submittedName>
</protein>
<sequence>MNEHHWSGWPGAWCFHCGMSDPMEQAIGSGDFDAYTGKWVSESKQNEIEKANICPGDTGWKNPYGKCPQCKH</sequence>